<dbReference type="PANTHER" id="PTHR31756">
    <property type="entry name" value="PYRUVATE, PHOSPHATE DIKINASE REGULATORY PROTEIN 1, CHLOROPLASTIC"/>
    <property type="match status" value="1"/>
</dbReference>
<evidence type="ECO:0000256" key="2">
    <source>
        <dbReference type="ARBA" id="ARBA00022679"/>
    </source>
</evidence>
<dbReference type="AlphaFoldDB" id="A0A3B1AD85"/>
<evidence type="ECO:0000313" key="5">
    <source>
        <dbReference type="EMBL" id="VAW96259.1"/>
    </source>
</evidence>
<keyword evidence="1" id="KW-0723">Serine/threonine-protein kinase</keyword>
<name>A0A3B1AD85_9ZZZZ</name>
<dbReference type="EMBL" id="UOFS01000026">
    <property type="protein sequence ID" value="VAW96259.1"/>
    <property type="molecule type" value="Genomic_DNA"/>
</dbReference>
<sequence>MQYNVYYISDCTAITAESFGKTVLSQFDTIHFKQVSYRFIDDNAKALKLSQEIDSNSVLDKNLPIIFSTLVNPELRAIVAKSNGHFFDLFNLLIPKLESILNSKASFNSGLAHGNAQDANYEQRMDAVNFALVHDDGVNVKHYSKADIILTGLSRSGKTPTSLYLAMHYGIYVANYPLTEENLTCDDLPTDLIQYQAQVFALTIQADRLHKIRMSRLPNSRYSSLNQCKLEIRQAEKLITKAKFPSLDVTSSSVEEIATTVLLFYNSK</sequence>
<reference evidence="5" key="1">
    <citation type="submission" date="2018-06" db="EMBL/GenBank/DDBJ databases">
        <authorList>
            <person name="Zhirakovskaya E."/>
        </authorList>
    </citation>
    <scope>NUCLEOTIDE SEQUENCE</scope>
</reference>
<dbReference type="NCBIfam" id="NF003742">
    <property type="entry name" value="PRK05339.1"/>
    <property type="match status" value="1"/>
</dbReference>
<evidence type="ECO:0000256" key="3">
    <source>
        <dbReference type="ARBA" id="ARBA00022741"/>
    </source>
</evidence>
<evidence type="ECO:0000256" key="4">
    <source>
        <dbReference type="ARBA" id="ARBA00022777"/>
    </source>
</evidence>
<dbReference type="PANTHER" id="PTHR31756:SF3">
    <property type="entry name" value="PYRUVATE, PHOSPHATE DIKINASE REGULATORY PROTEIN 1, CHLOROPLASTIC"/>
    <property type="match status" value="1"/>
</dbReference>
<keyword evidence="2" id="KW-0808">Transferase</keyword>
<protein>
    <submittedName>
        <fullName evidence="5">Phosphoenolpyruvate synthase regulatory protein</fullName>
    </submittedName>
</protein>
<evidence type="ECO:0000256" key="1">
    <source>
        <dbReference type="ARBA" id="ARBA00022527"/>
    </source>
</evidence>
<accession>A0A3B1AD85</accession>
<keyword evidence="4" id="KW-0418">Kinase</keyword>
<dbReference type="Pfam" id="PF03618">
    <property type="entry name" value="Kinase-PPPase"/>
    <property type="match status" value="1"/>
</dbReference>
<keyword evidence="5" id="KW-0670">Pyruvate</keyword>
<gene>
    <name evidence="5" type="ORF">MNBD_GAMMA22-1270</name>
</gene>
<dbReference type="InterPro" id="IPR005177">
    <property type="entry name" value="Kinase-pyrophosphorylase"/>
</dbReference>
<organism evidence="5">
    <name type="scientific">hydrothermal vent metagenome</name>
    <dbReference type="NCBI Taxonomy" id="652676"/>
    <lineage>
        <taxon>unclassified sequences</taxon>
        <taxon>metagenomes</taxon>
        <taxon>ecological metagenomes</taxon>
    </lineage>
</organism>
<dbReference type="GO" id="GO:0005524">
    <property type="term" value="F:ATP binding"/>
    <property type="evidence" value="ECO:0007669"/>
    <property type="project" value="InterPro"/>
</dbReference>
<dbReference type="GO" id="GO:0004674">
    <property type="term" value="F:protein serine/threonine kinase activity"/>
    <property type="evidence" value="ECO:0007669"/>
    <property type="project" value="UniProtKB-KW"/>
</dbReference>
<keyword evidence="3" id="KW-0547">Nucleotide-binding</keyword>
<proteinExistence type="predicted"/>